<dbReference type="EMBL" id="CM055104">
    <property type="protein sequence ID" value="KAJ7534262.1"/>
    <property type="molecule type" value="Genomic_DNA"/>
</dbReference>
<evidence type="ECO:0000313" key="1">
    <source>
        <dbReference type="EMBL" id="KAJ7534262.1"/>
    </source>
</evidence>
<accession>A0ACC2BX40</accession>
<sequence length="343" mass="38786">MAKAGAMDLASGMGGNIKSGEMLSAVQEYENYHTYYGGDKDARNLNYSDMVNKYYDLATSFYEYGWGQSFHFAHRWHDESLQESIKRHEHYLALHLQLKPGMKVLDVGCGIGGPLREIARFSGAHVTGLNNNEYQISRGSVLNKKYGVEETCDYLKADFMKMPIPDNTYDAIYTIEATCHAPNPVACYKEILRVLKPGQLFAGYEWCMTDTFDPNNEVHHKIKAEIELGNGLPDIRTTRQCLEALRLAGFEVLMEEDLARSSPVPWYSPLDTSRLSLSSFRLTTVGRFLTRSLVQVLERLKLAPEGSVRVSSFLEKAADSLVEGGRKEIFTAMYFFVVRKPLK</sequence>
<dbReference type="Proteomes" id="UP001162992">
    <property type="component" value="Chromosome 13"/>
</dbReference>
<reference evidence="2" key="1">
    <citation type="journal article" date="2024" name="Proc. Natl. Acad. Sci. U.S.A.">
        <title>Extraordinary preservation of gene collinearity over three hundred million years revealed in homosporous lycophytes.</title>
        <authorList>
            <person name="Li C."/>
            <person name="Wickell D."/>
            <person name="Kuo L.Y."/>
            <person name="Chen X."/>
            <person name="Nie B."/>
            <person name="Liao X."/>
            <person name="Peng D."/>
            <person name="Ji J."/>
            <person name="Jenkins J."/>
            <person name="Williams M."/>
            <person name="Shu S."/>
            <person name="Plott C."/>
            <person name="Barry K."/>
            <person name="Rajasekar S."/>
            <person name="Grimwood J."/>
            <person name="Han X."/>
            <person name="Sun S."/>
            <person name="Hou Z."/>
            <person name="He W."/>
            <person name="Dai G."/>
            <person name="Sun C."/>
            <person name="Schmutz J."/>
            <person name="Leebens-Mack J.H."/>
            <person name="Li F.W."/>
            <person name="Wang L."/>
        </authorList>
    </citation>
    <scope>NUCLEOTIDE SEQUENCE [LARGE SCALE GENOMIC DNA]</scope>
    <source>
        <strain evidence="2">cv. PW_Plant_1</strain>
    </source>
</reference>
<protein>
    <submittedName>
        <fullName evidence="1">Uncharacterized protein</fullName>
    </submittedName>
</protein>
<proteinExistence type="predicted"/>
<name>A0ACC2BX40_DIPCM</name>
<gene>
    <name evidence="1" type="ORF">O6H91_13G086400</name>
</gene>
<organism evidence="1 2">
    <name type="scientific">Diphasiastrum complanatum</name>
    <name type="common">Issler's clubmoss</name>
    <name type="synonym">Lycopodium complanatum</name>
    <dbReference type="NCBI Taxonomy" id="34168"/>
    <lineage>
        <taxon>Eukaryota</taxon>
        <taxon>Viridiplantae</taxon>
        <taxon>Streptophyta</taxon>
        <taxon>Embryophyta</taxon>
        <taxon>Tracheophyta</taxon>
        <taxon>Lycopodiopsida</taxon>
        <taxon>Lycopodiales</taxon>
        <taxon>Lycopodiaceae</taxon>
        <taxon>Lycopodioideae</taxon>
        <taxon>Diphasiastrum</taxon>
    </lineage>
</organism>
<evidence type="ECO:0000313" key="2">
    <source>
        <dbReference type="Proteomes" id="UP001162992"/>
    </source>
</evidence>
<keyword evidence="2" id="KW-1185">Reference proteome</keyword>
<comment type="caution">
    <text evidence="1">The sequence shown here is derived from an EMBL/GenBank/DDBJ whole genome shotgun (WGS) entry which is preliminary data.</text>
</comment>